<organism evidence="1 2">
    <name type="scientific">Modicella reniformis</name>
    <dbReference type="NCBI Taxonomy" id="1440133"/>
    <lineage>
        <taxon>Eukaryota</taxon>
        <taxon>Fungi</taxon>
        <taxon>Fungi incertae sedis</taxon>
        <taxon>Mucoromycota</taxon>
        <taxon>Mortierellomycotina</taxon>
        <taxon>Mortierellomycetes</taxon>
        <taxon>Mortierellales</taxon>
        <taxon>Mortierellaceae</taxon>
        <taxon>Modicella</taxon>
    </lineage>
</organism>
<evidence type="ECO:0008006" key="3">
    <source>
        <dbReference type="Google" id="ProtNLM"/>
    </source>
</evidence>
<evidence type="ECO:0000313" key="2">
    <source>
        <dbReference type="Proteomes" id="UP000749646"/>
    </source>
</evidence>
<dbReference type="OrthoDB" id="2488212at2759"/>
<reference evidence="1" key="1">
    <citation type="journal article" date="2020" name="Fungal Divers.">
        <title>Resolving the Mortierellaceae phylogeny through synthesis of multi-gene phylogenetics and phylogenomics.</title>
        <authorList>
            <person name="Vandepol N."/>
            <person name="Liber J."/>
            <person name="Desiro A."/>
            <person name="Na H."/>
            <person name="Kennedy M."/>
            <person name="Barry K."/>
            <person name="Grigoriev I.V."/>
            <person name="Miller A.N."/>
            <person name="O'Donnell K."/>
            <person name="Stajich J.E."/>
            <person name="Bonito G."/>
        </authorList>
    </citation>
    <scope>NUCLEOTIDE SEQUENCE</scope>
    <source>
        <strain evidence="1">MES-2147</strain>
    </source>
</reference>
<sequence length="635" mass="71963">MSLQPKAPSAFGPTIFTRTPPVLRQVLAIPELVDQILQYVSPSDIGSLRRTSWLLWNVCSITSPKHLWFYKDVFIPCDDYDCVDDTGLDSKSIPIQWGLRNARFVRSIVLDLPSETACDEYWDIGDRAVTQCPNLTGLSYVDVEVMMNDWEQLILDGKPTTETHGTKIARQLAVVANQLKTLHLQMTTYYEDNEIESPLGVSDEILLLNTDEHDLARWIQAVDRILECIILSTGYMTWNTTQPAQLSFSSLQVLSLSGCEMGDLRVLEWSTMEACLQQMPVLRELELIRIKLVSDSLGNIIDVNTSVSRRHRGYIPQDKGRATRRFWNLRKLLVTEPLSTEMVSTINRAFPKAQELSVSSPSVLSITYKTSTTITDSRTAWEISRPFPYLRRLKLIGESNTSTMDLTTLLLPSSLADLHIEHPGSFNLPVNISPGSNHYRIWNAEPGTSLKRLCMEVANSQICQDILPQECCRHLTELTLTNGAAIIRGLLSNTAETTDESGVEPATDDAWTCDHLEESFVKSKLAFIPLLRLLHLGGEMNQAMSDAKAQYINRLLQFMPKLQDFSTNNLLDRYQVLFYRLGRPVYHTSKIGPNETLSLRTLTLNPSSKLNVRRAEDDLRQQFPFLSEITWMLYV</sequence>
<accession>A0A9P6IN97</accession>
<proteinExistence type="predicted"/>
<name>A0A9P6IN97_9FUNG</name>
<comment type="caution">
    <text evidence="1">The sequence shown here is derived from an EMBL/GenBank/DDBJ whole genome shotgun (WGS) entry which is preliminary data.</text>
</comment>
<dbReference type="AlphaFoldDB" id="A0A9P6IN97"/>
<dbReference type="EMBL" id="JAAAHW010009441">
    <property type="protein sequence ID" value="KAF9940902.1"/>
    <property type="molecule type" value="Genomic_DNA"/>
</dbReference>
<protein>
    <recommendedName>
        <fullName evidence="3">F-box domain-containing protein</fullName>
    </recommendedName>
</protein>
<dbReference type="Proteomes" id="UP000749646">
    <property type="component" value="Unassembled WGS sequence"/>
</dbReference>
<gene>
    <name evidence="1" type="ORF">BGZ65_005810</name>
</gene>
<evidence type="ECO:0000313" key="1">
    <source>
        <dbReference type="EMBL" id="KAF9940902.1"/>
    </source>
</evidence>
<keyword evidence="2" id="KW-1185">Reference proteome</keyword>
<dbReference type="SUPFAM" id="SSF52047">
    <property type="entry name" value="RNI-like"/>
    <property type="match status" value="1"/>
</dbReference>